<proteinExistence type="predicted"/>
<accession>A0A8J6TBC0</accession>
<gene>
    <name evidence="1" type="ORF">H8E80_02775</name>
</gene>
<comment type="caution">
    <text evidence="1">The sequence shown here is derived from an EMBL/GenBank/DDBJ whole genome shotgun (WGS) entry which is preliminary data.</text>
</comment>
<dbReference type="Pfam" id="PF11225">
    <property type="entry name" value="DUF3024"/>
    <property type="match status" value="1"/>
</dbReference>
<reference evidence="1 2" key="1">
    <citation type="submission" date="2020-08" db="EMBL/GenBank/DDBJ databases">
        <title>Bridging the membrane lipid divide: bacteria of the FCB group superphylum have the potential to synthesize archaeal ether lipids.</title>
        <authorList>
            <person name="Villanueva L."/>
            <person name="Von Meijenfeldt F.A.B."/>
            <person name="Westbye A.B."/>
            <person name="Yadav S."/>
            <person name="Hopmans E.C."/>
            <person name="Dutilh B.E."/>
            <person name="Sinninghe Damste J.S."/>
        </authorList>
    </citation>
    <scope>NUCLEOTIDE SEQUENCE [LARGE SCALE GENOMIC DNA]</scope>
    <source>
        <strain evidence="1">NIOZ-UU82</strain>
    </source>
</reference>
<evidence type="ECO:0000313" key="2">
    <source>
        <dbReference type="Proteomes" id="UP000603545"/>
    </source>
</evidence>
<dbReference type="AlphaFoldDB" id="A0A8J6TBC0"/>
<dbReference type="InterPro" id="IPR021388">
    <property type="entry name" value="DUF3024"/>
</dbReference>
<sequence>MAFTEIEIHKISRFVGALCKRRSPEHIREKLRYEYKIESQDVILFEIRPRWNAPNEQTRLPFAKLKFVRSQNVWKLFWQRADMKWHKYGPFESSQDLAELVAEIDADPHGCFFG</sequence>
<name>A0A8J6TBC0_9BACT</name>
<evidence type="ECO:0000313" key="1">
    <source>
        <dbReference type="EMBL" id="MBC8198960.1"/>
    </source>
</evidence>
<dbReference type="EMBL" id="JACNLL010000028">
    <property type="protein sequence ID" value="MBC8198960.1"/>
    <property type="molecule type" value="Genomic_DNA"/>
</dbReference>
<protein>
    <submittedName>
        <fullName evidence="1">DUF3024 domain-containing protein</fullName>
    </submittedName>
</protein>
<dbReference type="Proteomes" id="UP000603545">
    <property type="component" value="Unassembled WGS sequence"/>
</dbReference>
<organism evidence="1 2">
    <name type="scientific">Candidatus Desulfaltia bathyphila</name>
    <dbReference type="NCBI Taxonomy" id="2841697"/>
    <lineage>
        <taxon>Bacteria</taxon>
        <taxon>Pseudomonadati</taxon>
        <taxon>Thermodesulfobacteriota</taxon>
        <taxon>Desulfobacteria</taxon>
        <taxon>Desulfobacterales</taxon>
        <taxon>Desulfobacterales incertae sedis</taxon>
        <taxon>Candidatus Desulfaltia</taxon>
    </lineage>
</organism>